<dbReference type="Proteomes" id="UP001320766">
    <property type="component" value="Unassembled WGS sequence"/>
</dbReference>
<gene>
    <name evidence="2" type="ORF">HD595_007311</name>
</gene>
<evidence type="ECO:0000256" key="1">
    <source>
        <dbReference type="SAM" id="MobiDB-lite"/>
    </source>
</evidence>
<organism evidence="2 3">
    <name type="scientific">Nonomuraea roseoviolacea subsp. carminata</name>
    <dbReference type="NCBI Taxonomy" id="160689"/>
    <lineage>
        <taxon>Bacteria</taxon>
        <taxon>Bacillati</taxon>
        <taxon>Actinomycetota</taxon>
        <taxon>Actinomycetes</taxon>
        <taxon>Streptosporangiales</taxon>
        <taxon>Streptosporangiaceae</taxon>
        <taxon>Nonomuraea</taxon>
    </lineage>
</organism>
<name>A0ABT1KC35_9ACTN</name>
<reference evidence="2 3" key="1">
    <citation type="submission" date="2022-06" db="EMBL/GenBank/DDBJ databases">
        <title>Sequencing the genomes of 1000 actinobacteria strains.</title>
        <authorList>
            <person name="Klenk H.-P."/>
        </authorList>
    </citation>
    <scope>NUCLEOTIDE SEQUENCE [LARGE SCALE GENOMIC DNA]</scope>
    <source>
        <strain evidence="2 3">DSM 44170</strain>
    </source>
</reference>
<protein>
    <submittedName>
        <fullName evidence="2">Uncharacterized protein</fullName>
    </submittedName>
</protein>
<dbReference type="InterPro" id="IPR045991">
    <property type="entry name" value="DUF5947"/>
</dbReference>
<evidence type="ECO:0000313" key="2">
    <source>
        <dbReference type="EMBL" id="MCP2351189.1"/>
    </source>
</evidence>
<evidence type="ECO:0000313" key="3">
    <source>
        <dbReference type="Proteomes" id="UP001320766"/>
    </source>
</evidence>
<dbReference type="Pfam" id="PF19372">
    <property type="entry name" value="DUF5947"/>
    <property type="match status" value="1"/>
</dbReference>
<feature type="region of interest" description="Disordered" evidence="1">
    <location>
        <begin position="1"/>
        <end position="62"/>
    </location>
</feature>
<accession>A0ABT1KC35</accession>
<dbReference type="RefSeq" id="WP_253777276.1">
    <property type="nucleotide sequence ID" value="NZ_BAAAVE010000002.1"/>
</dbReference>
<comment type="caution">
    <text evidence="2">The sequence shown here is derived from an EMBL/GenBank/DDBJ whole genome shotgun (WGS) entry which is preliminary data.</text>
</comment>
<sequence>MQDPDGGRDTGSALRRLIARAGAAPGAPRPAPRALPGAGGVAESRLPGAGADSTPSEAGGAAEPKESCELCAAPLDAPHRHLLDLAARELRCACRPCSVLFAEPREAPSTAEGGGRYRLVPDRRWLLDGFDLDDATWAELGIPVRMAFLFHDTAAGRTVLFYPSPGGPVESPLEPSLWRRLEEANPVLRRLTPDVEALLVNRTGEAAEHWIVPVDDCYRLVGLLRTHWKGLAGGPRVWDAVGGFFTELRQGSATVTPAGHPTHIRGGTR</sequence>
<dbReference type="EMBL" id="JAMZEC010000001">
    <property type="protein sequence ID" value="MCP2351189.1"/>
    <property type="molecule type" value="Genomic_DNA"/>
</dbReference>
<keyword evidence="3" id="KW-1185">Reference proteome</keyword>
<proteinExistence type="predicted"/>
<feature type="compositionally biased region" description="Low complexity" evidence="1">
    <location>
        <begin position="13"/>
        <end position="26"/>
    </location>
</feature>